<dbReference type="PROSITE" id="PS51186">
    <property type="entry name" value="GNAT"/>
    <property type="match status" value="1"/>
</dbReference>
<evidence type="ECO:0000256" key="1">
    <source>
        <dbReference type="SAM" id="MobiDB-lite"/>
    </source>
</evidence>
<dbReference type="InterPro" id="IPR016181">
    <property type="entry name" value="Acyl_CoA_acyltransferase"/>
</dbReference>
<dbReference type="InterPro" id="IPR013815">
    <property type="entry name" value="ATP_grasp_subdomain_1"/>
</dbReference>
<dbReference type="SUPFAM" id="SSF55729">
    <property type="entry name" value="Acyl-CoA N-acyltransferases (Nat)"/>
    <property type="match status" value="1"/>
</dbReference>
<proteinExistence type="predicted"/>
<keyword evidence="4" id="KW-1185">Reference proteome</keyword>
<dbReference type="Pfam" id="PF13549">
    <property type="entry name" value="ATP-grasp_5"/>
    <property type="match status" value="1"/>
</dbReference>
<dbReference type="Pfam" id="PF19045">
    <property type="entry name" value="Ligase_CoA_2"/>
    <property type="match status" value="1"/>
</dbReference>
<dbReference type="EC" id="2.3.1.-" evidence="3"/>
<dbReference type="Gene3D" id="3.40.50.261">
    <property type="entry name" value="Succinyl-CoA synthetase domains"/>
    <property type="match status" value="2"/>
</dbReference>
<dbReference type="Gene3D" id="3.40.50.720">
    <property type="entry name" value="NAD(P)-binding Rossmann-like Domain"/>
    <property type="match status" value="1"/>
</dbReference>
<feature type="domain" description="N-acetyltransferase" evidence="2">
    <location>
        <begin position="20"/>
        <end position="171"/>
    </location>
</feature>
<feature type="region of interest" description="Disordered" evidence="1">
    <location>
        <begin position="574"/>
        <end position="593"/>
    </location>
</feature>
<evidence type="ECO:0000313" key="3">
    <source>
        <dbReference type="EMBL" id="MFC4907029.1"/>
    </source>
</evidence>
<dbReference type="CDD" id="cd04301">
    <property type="entry name" value="NAT_SF"/>
    <property type="match status" value="1"/>
</dbReference>
<protein>
    <submittedName>
        <fullName evidence="3">GNAT family N-acetyltransferase</fullName>
        <ecNumber evidence="3">2.3.1.-</ecNumber>
    </submittedName>
</protein>
<dbReference type="InterPro" id="IPR003781">
    <property type="entry name" value="CoA-bd"/>
</dbReference>
<dbReference type="SUPFAM" id="SSF56059">
    <property type="entry name" value="Glutathione synthetase ATP-binding domain-like"/>
    <property type="match status" value="1"/>
</dbReference>
<dbReference type="Pfam" id="PF13607">
    <property type="entry name" value="Succ_CoA_lig"/>
    <property type="match status" value="1"/>
</dbReference>
<reference evidence="4" key="1">
    <citation type="journal article" date="2019" name="Int. J. Syst. Evol. Microbiol.">
        <title>The Global Catalogue of Microorganisms (GCM) 10K type strain sequencing project: providing services to taxonomists for standard genome sequencing and annotation.</title>
        <authorList>
            <consortium name="The Broad Institute Genomics Platform"/>
            <consortium name="The Broad Institute Genome Sequencing Center for Infectious Disease"/>
            <person name="Wu L."/>
            <person name="Ma J."/>
        </authorList>
    </citation>
    <scope>NUCLEOTIDE SEQUENCE [LARGE SCALE GENOMIC DNA]</scope>
    <source>
        <strain evidence="4">KLKA75</strain>
    </source>
</reference>
<gene>
    <name evidence="3" type="ORF">ACFPCY_06845</name>
</gene>
<dbReference type="GO" id="GO:0016746">
    <property type="term" value="F:acyltransferase activity"/>
    <property type="evidence" value="ECO:0007669"/>
    <property type="project" value="UniProtKB-KW"/>
</dbReference>
<sequence length="897" mass="92480">MTIPPLPGSAFALLTDGTQIEIRPVTPADEDAVRRLYRGLSDESLYYRFFGLNRALADENAVRLCRESGPGHAAMGAWLRGELVGVAQYEATGTAGEAEVAMAVADAVHHQGVGTLLLEHLGSCARERGVRALRAETLADNTAMLRLFADAGMPARRRFVSGVVELVIPLTVDDRYLDAVAERERRADVASLTRLFRPEAVAVVGAGRRPDSIGAAVLRAVLDGGFPGPVYAVNPHASGKLHGAPCVATVADLPVRPDLAVLTVPAAAVPQVAAQCGRRGVRALVVITSGLDAARARELRAACHRHGMRLVGPNCLGVADTAAALDATFAPRHPARGAAGVAVQSGGVGIALVEHLSRLGIGVSSFASLGDKHDVSANDLLLWWESDEATRLGVVHVESFGNPRKFARTARRVGRTMPLLTVLAGRSAAGGRAAASHTAAAATPDLTRRALFRQAGIVATDGLGELVDAAALLAVQPPPDGPAVAVVANAGGAGVLAADACADAGLTVPRFAAALRDDLAGLLPAGAATANPVDTTAAVPAASLAAAVRRVTADPSVDAVLVVTVPTALGDPAAEILTAPPSGDPASAAEDGARREKPLVVVALGQAESVRITGTGVPVYAEPEQAARALGHARTYARSRARPVAPPPELPGLHPDRAAEIISGLLSARPDGGWLAPADAFDLLDAYAIPSAPRRWARTADEAVAAAAELGRAVALKADAAGALHKTAAGAVRLGLVGREAVRRAFTDLADRFGGELRGVLVQAMVDRSVETLCGVVSDEIFGPVIVFGSGGVDADALADRSARLAPLSAGEADELVAETRIGRLLAGGPGRPPGDAAALRDLLLRLSRLAADHPRISELDLNPTLVRADGVLTVDVRVRIAPIRVWDPYLRRLRTT</sequence>
<keyword evidence="3" id="KW-0012">Acyltransferase</keyword>
<dbReference type="PANTHER" id="PTHR42793:SF1">
    <property type="entry name" value="PEPTIDYL-LYSINE N-ACETYLTRANSFERASE PATZ"/>
    <property type="match status" value="1"/>
</dbReference>
<keyword evidence="3" id="KW-0808">Transferase</keyword>
<evidence type="ECO:0000259" key="2">
    <source>
        <dbReference type="PROSITE" id="PS51186"/>
    </source>
</evidence>
<dbReference type="InterPro" id="IPR032875">
    <property type="entry name" value="Succ_CoA_lig_flav_dom"/>
</dbReference>
<dbReference type="InterPro" id="IPR000182">
    <property type="entry name" value="GNAT_dom"/>
</dbReference>
<dbReference type="Pfam" id="PF13380">
    <property type="entry name" value="CoA_binding_2"/>
    <property type="match status" value="1"/>
</dbReference>
<organism evidence="3 4">
    <name type="scientific">Actinomadura gamaensis</name>
    <dbReference type="NCBI Taxonomy" id="1763541"/>
    <lineage>
        <taxon>Bacteria</taxon>
        <taxon>Bacillati</taxon>
        <taxon>Actinomycetota</taxon>
        <taxon>Actinomycetes</taxon>
        <taxon>Streptosporangiales</taxon>
        <taxon>Thermomonosporaceae</taxon>
        <taxon>Actinomadura</taxon>
    </lineage>
</organism>
<dbReference type="SUPFAM" id="SSF52210">
    <property type="entry name" value="Succinyl-CoA synthetase domains"/>
    <property type="match status" value="2"/>
</dbReference>
<dbReference type="SUPFAM" id="SSF51735">
    <property type="entry name" value="NAD(P)-binding Rossmann-fold domains"/>
    <property type="match status" value="1"/>
</dbReference>
<dbReference type="InterPro" id="IPR043938">
    <property type="entry name" value="Ligase_CoA_dom"/>
</dbReference>
<dbReference type="SMART" id="SM00881">
    <property type="entry name" value="CoA_binding"/>
    <property type="match status" value="1"/>
</dbReference>
<dbReference type="EMBL" id="JBHSIT010000002">
    <property type="protein sequence ID" value="MFC4907029.1"/>
    <property type="molecule type" value="Genomic_DNA"/>
</dbReference>
<name>A0ABV9TSR5_9ACTN</name>
<dbReference type="RefSeq" id="WP_378252770.1">
    <property type="nucleotide sequence ID" value="NZ_JBHSIT010000002.1"/>
</dbReference>
<accession>A0ABV9TSR5</accession>
<evidence type="ECO:0000313" key="4">
    <source>
        <dbReference type="Proteomes" id="UP001595872"/>
    </source>
</evidence>
<dbReference type="Gene3D" id="3.30.470.20">
    <property type="entry name" value="ATP-grasp fold, B domain"/>
    <property type="match status" value="1"/>
</dbReference>
<dbReference type="InterPro" id="IPR016102">
    <property type="entry name" value="Succinyl-CoA_synth-like"/>
</dbReference>
<dbReference type="InterPro" id="IPR036291">
    <property type="entry name" value="NAD(P)-bd_dom_sf"/>
</dbReference>
<dbReference type="Proteomes" id="UP001595872">
    <property type="component" value="Unassembled WGS sequence"/>
</dbReference>
<comment type="caution">
    <text evidence="3">The sequence shown here is derived from an EMBL/GenBank/DDBJ whole genome shotgun (WGS) entry which is preliminary data.</text>
</comment>
<dbReference type="PANTHER" id="PTHR42793">
    <property type="entry name" value="COA BINDING DOMAIN CONTAINING PROTEIN"/>
    <property type="match status" value="1"/>
</dbReference>
<dbReference type="Gene3D" id="3.40.630.30">
    <property type="match status" value="1"/>
</dbReference>
<dbReference type="Gene3D" id="3.30.1490.20">
    <property type="entry name" value="ATP-grasp fold, A domain"/>
    <property type="match status" value="1"/>
</dbReference>
<dbReference type="Pfam" id="PF00583">
    <property type="entry name" value="Acetyltransf_1"/>
    <property type="match status" value="1"/>
</dbReference>